<evidence type="ECO:0000256" key="6">
    <source>
        <dbReference type="ARBA" id="ARBA00023237"/>
    </source>
</evidence>
<comment type="caution">
    <text evidence="10">The sequence shown here is derived from an EMBL/GenBank/DDBJ whole genome shotgun (WGS) entry which is preliminary data.</text>
</comment>
<dbReference type="Proteomes" id="UP001206350">
    <property type="component" value="Unassembled WGS sequence"/>
</dbReference>
<evidence type="ECO:0000256" key="1">
    <source>
        <dbReference type="ARBA" id="ARBA00004571"/>
    </source>
</evidence>
<comment type="similarity">
    <text evidence="7">Belongs to the TonB-dependent receptor family.</text>
</comment>
<keyword evidence="8" id="KW-0732">Signal</keyword>
<dbReference type="InterPro" id="IPR037066">
    <property type="entry name" value="Plug_dom_sf"/>
</dbReference>
<evidence type="ECO:0000256" key="2">
    <source>
        <dbReference type="ARBA" id="ARBA00022448"/>
    </source>
</evidence>
<proteinExistence type="inferred from homology"/>
<evidence type="ECO:0000313" key="10">
    <source>
        <dbReference type="EMBL" id="MCQ9120290.1"/>
    </source>
</evidence>
<dbReference type="Gene3D" id="2.40.170.20">
    <property type="entry name" value="TonB-dependent receptor, beta-barrel domain"/>
    <property type="match status" value="1"/>
</dbReference>
<dbReference type="GO" id="GO:0009279">
    <property type="term" value="C:cell outer membrane"/>
    <property type="evidence" value="ECO:0007669"/>
    <property type="project" value="UniProtKB-SubCell"/>
</dbReference>
<organism evidence="10 11">
    <name type="scientific">Rodentibacter pneumotropicus</name>
    <dbReference type="NCBI Taxonomy" id="758"/>
    <lineage>
        <taxon>Bacteria</taxon>
        <taxon>Pseudomonadati</taxon>
        <taxon>Pseudomonadota</taxon>
        <taxon>Gammaproteobacteria</taxon>
        <taxon>Pasteurellales</taxon>
        <taxon>Pasteurellaceae</taxon>
        <taxon>Rodentibacter</taxon>
    </lineage>
</organism>
<accession>A0AAW5LA49</accession>
<evidence type="ECO:0000256" key="5">
    <source>
        <dbReference type="ARBA" id="ARBA00023136"/>
    </source>
</evidence>
<dbReference type="AlphaFoldDB" id="A0AAW5LA49"/>
<dbReference type="Pfam" id="PF07715">
    <property type="entry name" value="Plug"/>
    <property type="match status" value="1"/>
</dbReference>
<dbReference type="RefSeq" id="WP_077665337.1">
    <property type="nucleotide sequence ID" value="NZ_JALJCU010000003.1"/>
</dbReference>
<keyword evidence="5 7" id="KW-0472">Membrane</keyword>
<evidence type="ECO:0000256" key="7">
    <source>
        <dbReference type="PROSITE-ProRule" id="PRU01360"/>
    </source>
</evidence>
<dbReference type="Gene3D" id="2.170.130.10">
    <property type="entry name" value="TonB-dependent receptor, plug domain"/>
    <property type="match status" value="1"/>
</dbReference>
<feature type="chain" id="PRO_5044026013" evidence="8">
    <location>
        <begin position="22"/>
        <end position="788"/>
    </location>
</feature>
<dbReference type="InterPro" id="IPR036942">
    <property type="entry name" value="Beta-barrel_TonB_sf"/>
</dbReference>
<evidence type="ECO:0000313" key="11">
    <source>
        <dbReference type="Proteomes" id="UP001206350"/>
    </source>
</evidence>
<gene>
    <name evidence="10" type="ORF">MUU45_001915</name>
</gene>
<sequence length="788" mass="90513">MYKNKIALFICATLCASRAFSEANTTNRANMLSEIVVYGDNNKSLSSTQTLTSTEIEKTPTSNNNITDYLRSNPHIRYEDSDQDGFQRGEIKPQNISINGADTNQTAYFMDNVNVNNDLTVDSEVFSGAMQVVPGISHTQAYFFDASTLSKVEVHDSNISASLGGFMGGAVVAKTKQYNGKDSVSLKYRTTNSGWAKMNADNSAQNLLDRIRPDADGVAAFQPKYRKQTFNIVLEKGLTDNLGMVLGYSKRHSRIQQNRLIGYDTEAKLNKQNHLHNSDNLLLNFNLAVNEKDRVELGFRYSNYKEQKYFATNIDSDVSDYHQAFGATLAWVHSFDSGVWTNTLAYDHFKDKRKSSSANVEIVSVEDENGDSLYDYEKGGYGNSSLTQDNLHFSTEFAVEPFDWGATNHSISIGGIYQATHYKFNRPQDVHQKLISKSLFYPMENTDITYKGSAKTRYQNFVFYAEDLITWKKLEFRPGVRIERDDYLQNNNIAPRFVARYKPWEETGLTLGLNRYYGRSFASLKLTNEILKINRDTTRKYQEFNSLKTPYADELSLGIEQEFGNLAFKLNYIHRQNKNRIMLKREVPGNHNTPSYYYNGRDFNVDVYTFQVNSIEPWKLGKSYWTTSLGFDWLKTKRADQGLDFNPNEPVYLDGKLMTRRQMLNKVNASTEDWIARLGVDMAIPDYHITWSNKVYMKAPIRSYEALDGDFSDNISRYRSYHYGRHTQWDSSIRWQPTIAGNHSIYLQVDILNVLNQTRKSHKPVSSSDEYGIYTPGREFWLEVGYKF</sequence>
<reference evidence="10 11" key="1">
    <citation type="journal article" date="2022" name="Microbiol. Spectr.">
        <title>Microbiota of the Pregnant Mouse: Characterization of the Bacterial Communities in the Oral Cavity, Lung, Intestine, and Vagina through Culture and DNA Sequencing.</title>
        <authorList>
            <person name="Greenberg J.M."/>
            <person name="Romero R."/>
            <person name="Winters A.D."/>
            <person name="Galaz J."/>
            <person name="Garcia-Flores V."/>
            <person name="Arenas-Hernandez M."/>
            <person name="Panzer J."/>
            <person name="Shaffer Z."/>
            <person name="Kracht D.J."/>
            <person name="Gomez-Lopez N."/>
            <person name="Theis K.R."/>
        </authorList>
    </citation>
    <scope>NUCLEOTIDE SEQUENCE [LARGE SCALE GENOMIC DNA]</scope>
    <source>
        <strain evidence="10 11">MAC-C1-H1</strain>
    </source>
</reference>
<keyword evidence="10" id="KW-0675">Receptor</keyword>
<feature type="signal peptide" evidence="8">
    <location>
        <begin position="1"/>
        <end position="21"/>
    </location>
</feature>
<feature type="domain" description="TonB-dependent receptor plug" evidence="9">
    <location>
        <begin position="42"/>
        <end position="169"/>
    </location>
</feature>
<dbReference type="SUPFAM" id="SSF56935">
    <property type="entry name" value="Porins"/>
    <property type="match status" value="1"/>
</dbReference>
<protein>
    <submittedName>
        <fullName evidence="10">TonB-dependent receptor plug domain-containing protein</fullName>
    </submittedName>
</protein>
<keyword evidence="2 7" id="KW-0813">Transport</keyword>
<comment type="subcellular location">
    <subcellularLocation>
        <location evidence="1 7">Cell outer membrane</location>
        <topology evidence="1 7">Multi-pass membrane protein</topology>
    </subcellularLocation>
</comment>
<keyword evidence="3 7" id="KW-1134">Transmembrane beta strand</keyword>
<keyword evidence="4 7" id="KW-0812">Transmembrane</keyword>
<evidence type="ECO:0000256" key="3">
    <source>
        <dbReference type="ARBA" id="ARBA00022452"/>
    </source>
</evidence>
<dbReference type="InterPro" id="IPR039426">
    <property type="entry name" value="TonB-dep_rcpt-like"/>
</dbReference>
<dbReference type="EMBL" id="JALJCU010000003">
    <property type="protein sequence ID" value="MCQ9120290.1"/>
    <property type="molecule type" value="Genomic_DNA"/>
</dbReference>
<evidence type="ECO:0000259" key="9">
    <source>
        <dbReference type="Pfam" id="PF07715"/>
    </source>
</evidence>
<keyword evidence="11" id="KW-1185">Reference proteome</keyword>
<evidence type="ECO:0000256" key="8">
    <source>
        <dbReference type="SAM" id="SignalP"/>
    </source>
</evidence>
<keyword evidence="6 7" id="KW-0998">Cell outer membrane</keyword>
<evidence type="ECO:0000256" key="4">
    <source>
        <dbReference type="ARBA" id="ARBA00022692"/>
    </source>
</evidence>
<dbReference type="InterPro" id="IPR012910">
    <property type="entry name" value="Plug_dom"/>
</dbReference>
<name>A0AAW5LA49_9PAST</name>
<dbReference type="PROSITE" id="PS52016">
    <property type="entry name" value="TONB_DEPENDENT_REC_3"/>
    <property type="match status" value="1"/>
</dbReference>